<reference evidence="2" key="3">
    <citation type="journal article" date="2016" name="Gigascience">
        <title>De novo construction of an expanded transcriptome assembly for the western tarnished plant bug, Lygus hesperus.</title>
        <authorList>
            <person name="Tassone E.E."/>
            <person name="Geib S.M."/>
            <person name="Hall B."/>
            <person name="Fabrick J.A."/>
            <person name="Brent C.S."/>
            <person name="Hull J.J."/>
        </authorList>
    </citation>
    <scope>NUCLEOTIDE SEQUENCE</scope>
</reference>
<name>A0A0A9XZB6_LYGHE</name>
<gene>
    <name evidence="1" type="ORF">CM83_58114</name>
    <name evidence="2" type="ORF">g.51422</name>
</gene>
<evidence type="ECO:0000313" key="1">
    <source>
        <dbReference type="EMBL" id="JAG26137.1"/>
    </source>
</evidence>
<accession>A0A0A9XZB6</accession>
<reference evidence="1" key="1">
    <citation type="journal article" date="2014" name="PLoS ONE">
        <title>Transcriptome-Based Identification of ABC Transporters in the Western Tarnished Plant Bug Lygus hesperus.</title>
        <authorList>
            <person name="Hull J.J."/>
            <person name="Chaney K."/>
            <person name="Geib S.M."/>
            <person name="Fabrick J.A."/>
            <person name="Brent C.S."/>
            <person name="Walsh D."/>
            <person name="Lavine L.C."/>
        </authorList>
    </citation>
    <scope>NUCLEOTIDE SEQUENCE</scope>
</reference>
<dbReference type="EMBL" id="GDHC01011236">
    <property type="protein sequence ID" value="JAQ07393.1"/>
    <property type="molecule type" value="Transcribed_RNA"/>
</dbReference>
<protein>
    <submittedName>
        <fullName evidence="1">Uncharacterized protein</fullName>
    </submittedName>
</protein>
<dbReference type="EMBL" id="GBHO01017467">
    <property type="protein sequence ID" value="JAG26137.1"/>
    <property type="molecule type" value="Transcribed_RNA"/>
</dbReference>
<organism evidence="1">
    <name type="scientific">Lygus hesperus</name>
    <name type="common">Western plant bug</name>
    <dbReference type="NCBI Taxonomy" id="30085"/>
    <lineage>
        <taxon>Eukaryota</taxon>
        <taxon>Metazoa</taxon>
        <taxon>Ecdysozoa</taxon>
        <taxon>Arthropoda</taxon>
        <taxon>Hexapoda</taxon>
        <taxon>Insecta</taxon>
        <taxon>Pterygota</taxon>
        <taxon>Neoptera</taxon>
        <taxon>Paraneoptera</taxon>
        <taxon>Hemiptera</taxon>
        <taxon>Heteroptera</taxon>
        <taxon>Panheteroptera</taxon>
        <taxon>Cimicomorpha</taxon>
        <taxon>Miridae</taxon>
        <taxon>Mirini</taxon>
        <taxon>Lygus</taxon>
    </lineage>
</organism>
<dbReference type="AlphaFoldDB" id="A0A0A9XZB6"/>
<evidence type="ECO:0000313" key="2">
    <source>
        <dbReference type="EMBL" id="JAQ07393.1"/>
    </source>
</evidence>
<reference evidence="1" key="2">
    <citation type="submission" date="2014-07" db="EMBL/GenBank/DDBJ databases">
        <authorList>
            <person name="Hull J."/>
        </authorList>
    </citation>
    <scope>NUCLEOTIDE SEQUENCE</scope>
</reference>
<sequence>MNANNNANCGDSKTTKMGQAVSNSLIDSRMLDYNDGADANDNDNRNSFGAFVRYQVPAPSLSQGSYLHYIPKSRLNNPNIAREVYMSGFTAYTIERNAMSPLHVNASDAKHVHTIAIATAPPKIYLNSIDNDSVSHACDNKLVAGGLTMRFTGGSLGVLAGFMYYYGDMVLKYFRDSLQVLR</sequence>
<proteinExistence type="predicted"/>